<protein>
    <recommendedName>
        <fullName evidence="4">Phospholipid/glycerol acyltransferase domain-containing protein</fullName>
    </recommendedName>
</protein>
<dbReference type="GO" id="GO:0016757">
    <property type="term" value="F:glycosyltransferase activity"/>
    <property type="evidence" value="ECO:0007669"/>
    <property type="project" value="UniProtKB-KW"/>
</dbReference>
<reference evidence="5 6" key="1">
    <citation type="submission" date="2017-10" db="EMBL/GenBank/DDBJ databases">
        <title>Resolving the taxonomy of Roseburia spp., Eubacterium rectale and Agathobacter spp. through phylogenomic analysis.</title>
        <authorList>
            <person name="Sheridan P.O."/>
            <person name="Walker A.W."/>
            <person name="Duncan S.H."/>
            <person name="Scott K.P."/>
            <person name="Toole P.W.O."/>
            <person name="Luis P."/>
            <person name="Flint H.J."/>
        </authorList>
    </citation>
    <scope>NUCLEOTIDE SEQUENCE [LARGE SCALE GENOMIC DNA]</scope>
    <source>
        <strain evidence="5 6">JK623</strain>
    </source>
</reference>
<dbReference type="SUPFAM" id="SSF69593">
    <property type="entry name" value="Glycerol-3-phosphate (1)-acyltransferase"/>
    <property type="match status" value="1"/>
</dbReference>
<dbReference type="InterPro" id="IPR002123">
    <property type="entry name" value="Plipid/glycerol_acylTrfase"/>
</dbReference>
<dbReference type="InterPro" id="IPR002495">
    <property type="entry name" value="Glyco_trans_8"/>
</dbReference>
<dbReference type="Proteomes" id="UP000224563">
    <property type="component" value="Unassembled WGS sequence"/>
</dbReference>
<dbReference type="EMBL" id="PDYG01000056">
    <property type="protein sequence ID" value="PHU37395.1"/>
    <property type="molecule type" value="Genomic_DNA"/>
</dbReference>
<dbReference type="InterPro" id="IPR029044">
    <property type="entry name" value="Nucleotide-diphossugar_trans"/>
</dbReference>
<name>A0A2G3E2L6_9FIRM</name>
<evidence type="ECO:0000256" key="3">
    <source>
        <dbReference type="ARBA" id="ARBA00022723"/>
    </source>
</evidence>
<sequence length="631" mass="73684">MRNSMIFSTNIYIGKVSMNMKLNLKSRKRLKVKRPVIPVFFACDDNYVKYMMVTMKSLIAHASPQNKYLLYVLHTNISAENIMKVEQMMTDNVSVTFCDVSEALKRVESQLSVRDYYSLTTYYRMFIPELFPEFDKVLYIDSDTILYRDIADLYSYEMGDNYIGGIQDYLVAHVNIYGEYVEKVLGVSRAAYFNAGVVLINSDAFRRNHIKDKFVELLNTYSFVVAQDQDYLNILCQDHILWIDSKWNVQMPEPTERPADSIALVHYNLAIKPWQSAQCRYGDEFWKYAKDTAVYESLKEEQKSFNEEDVKKVEQAGENLKNLALHEIANEDNYLRRFVDESRHTTTRQEIVAKREQYEREGRFVEDLEDDPPSRVLMPNEVDYLRRNMTNRLRTRYAFKIARFFMNTMIKKKQLVIKEITGVENFRSVTGGAIITCNHFNAFDSFAAQIAYEKAIPRGLPLRKKLFRIIKEGNYTSFPGFYGFLMRNCNTLPLSSNKDTMKKFMKAVDKILQRGHLILIYPEQSMWWNYRKPKPLKKGGFTFAAKNNVPIIPMFITMEDTNVPGEGGLPVQAYSIHIAPPIYPDKNKNKAANAQEMMEKNARAWKEIYERAYGIPLEYTCDDSYVDMYLA</sequence>
<keyword evidence="2" id="KW-0808">Transferase</keyword>
<dbReference type="SMART" id="SM00563">
    <property type="entry name" value="PlsC"/>
    <property type="match status" value="1"/>
</dbReference>
<dbReference type="Gene3D" id="3.90.550.10">
    <property type="entry name" value="Spore Coat Polysaccharide Biosynthesis Protein SpsA, Chain A"/>
    <property type="match status" value="1"/>
</dbReference>
<dbReference type="GO" id="GO:0016746">
    <property type="term" value="F:acyltransferase activity"/>
    <property type="evidence" value="ECO:0007669"/>
    <property type="project" value="InterPro"/>
</dbReference>
<organism evidence="5 6">
    <name type="scientific">Agathobacter ruminis</name>
    <dbReference type="NCBI Taxonomy" id="1712665"/>
    <lineage>
        <taxon>Bacteria</taxon>
        <taxon>Bacillati</taxon>
        <taxon>Bacillota</taxon>
        <taxon>Clostridia</taxon>
        <taxon>Lachnospirales</taxon>
        <taxon>Lachnospiraceae</taxon>
        <taxon>Agathobacter</taxon>
    </lineage>
</organism>
<comment type="caution">
    <text evidence="5">The sequence shown here is derived from an EMBL/GenBank/DDBJ whole genome shotgun (WGS) entry which is preliminary data.</text>
</comment>
<evidence type="ECO:0000259" key="4">
    <source>
        <dbReference type="SMART" id="SM00563"/>
    </source>
</evidence>
<proteinExistence type="predicted"/>
<dbReference type="CDD" id="cd04194">
    <property type="entry name" value="GT8_A4GalT_like"/>
    <property type="match status" value="1"/>
</dbReference>
<keyword evidence="1" id="KW-0328">Glycosyltransferase</keyword>
<gene>
    <name evidence="5" type="ORF">CSX02_07985</name>
</gene>
<feature type="domain" description="Phospholipid/glycerol acyltransferase" evidence="4">
    <location>
        <begin position="433"/>
        <end position="559"/>
    </location>
</feature>
<reference evidence="5 6" key="2">
    <citation type="submission" date="2017-10" db="EMBL/GenBank/DDBJ databases">
        <authorList>
            <person name="Banno H."/>
            <person name="Chua N.-H."/>
        </authorList>
    </citation>
    <scope>NUCLEOTIDE SEQUENCE [LARGE SCALE GENOMIC DNA]</scope>
    <source>
        <strain evidence="5 6">JK623</strain>
    </source>
</reference>
<dbReference type="InterPro" id="IPR050748">
    <property type="entry name" value="Glycosyltrans_8_dom-fam"/>
</dbReference>
<accession>A0A2G3E2L6</accession>
<dbReference type="GO" id="GO:0046872">
    <property type="term" value="F:metal ion binding"/>
    <property type="evidence" value="ECO:0007669"/>
    <property type="project" value="UniProtKB-KW"/>
</dbReference>
<dbReference type="PANTHER" id="PTHR13778:SF47">
    <property type="entry name" value="LIPOPOLYSACCHARIDE 1,3-GALACTOSYLTRANSFERASE"/>
    <property type="match status" value="1"/>
</dbReference>
<evidence type="ECO:0000256" key="1">
    <source>
        <dbReference type="ARBA" id="ARBA00022676"/>
    </source>
</evidence>
<dbReference type="CDD" id="cd07989">
    <property type="entry name" value="LPLAT_AGPAT-like"/>
    <property type="match status" value="1"/>
</dbReference>
<evidence type="ECO:0000313" key="6">
    <source>
        <dbReference type="Proteomes" id="UP000224563"/>
    </source>
</evidence>
<dbReference type="Pfam" id="PF01553">
    <property type="entry name" value="Acyltransferase"/>
    <property type="match status" value="1"/>
</dbReference>
<dbReference type="AlphaFoldDB" id="A0A2G3E2L6"/>
<dbReference type="Pfam" id="PF01501">
    <property type="entry name" value="Glyco_transf_8"/>
    <property type="match status" value="1"/>
</dbReference>
<dbReference type="SUPFAM" id="SSF53448">
    <property type="entry name" value="Nucleotide-diphospho-sugar transferases"/>
    <property type="match status" value="1"/>
</dbReference>
<keyword evidence="6" id="KW-1185">Reference proteome</keyword>
<dbReference type="PANTHER" id="PTHR13778">
    <property type="entry name" value="GLYCOSYLTRANSFERASE 8 DOMAIN-CONTAINING PROTEIN"/>
    <property type="match status" value="1"/>
</dbReference>
<evidence type="ECO:0000313" key="5">
    <source>
        <dbReference type="EMBL" id="PHU37395.1"/>
    </source>
</evidence>
<keyword evidence="3" id="KW-0479">Metal-binding</keyword>
<evidence type="ECO:0000256" key="2">
    <source>
        <dbReference type="ARBA" id="ARBA00022679"/>
    </source>
</evidence>